<accession>A0A9W7MK51</accession>
<reference evidence="1" key="1">
    <citation type="submission" date="2023-05" db="EMBL/GenBank/DDBJ databases">
        <title>Genome and transcriptome analyses reveal genes involved in the formation of fine ridges on petal epidermal cells in Hibiscus trionum.</title>
        <authorList>
            <person name="Koshimizu S."/>
            <person name="Masuda S."/>
            <person name="Ishii T."/>
            <person name="Shirasu K."/>
            <person name="Hoshino A."/>
            <person name="Arita M."/>
        </authorList>
    </citation>
    <scope>NUCLEOTIDE SEQUENCE</scope>
    <source>
        <strain evidence="1">Hamamatsu line</strain>
    </source>
</reference>
<keyword evidence="2" id="KW-1185">Reference proteome</keyword>
<comment type="caution">
    <text evidence="1">The sequence shown here is derived from an EMBL/GenBank/DDBJ whole genome shotgun (WGS) entry which is preliminary data.</text>
</comment>
<sequence length="77" mass="8529">MEQLWNEDDHMGFVAKPETLPDGTVNLIVRHCTIPGKTGLEQQIMSAGGSIPMYQSASKRHKSEEKNMGLKYGILAL</sequence>
<gene>
    <name evidence="1" type="ORF">HRI_004168100</name>
</gene>
<organism evidence="1 2">
    <name type="scientific">Hibiscus trionum</name>
    <name type="common">Flower of an hour</name>
    <dbReference type="NCBI Taxonomy" id="183268"/>
    <lineage>
        <taxon>Eukaryota</taxon>
        <taxon>Viridiplantae</taxon>
        <taxon>Streptophyta</taxon>
        <taxon>Embryophyta</taxon>
        <taxon>Tracheophyta</taxon>
        <taxon>Spermatophyta</taxon>
        <taxon>Magnoliopsida</taxon>
        <taxon>eudicotyledons</taxon>
        <taxon>Gunneridae</taxon>
        <taxon>Pentapetalae</taxon>
        <taxon>rosids</taxon>
        <taxon>malvids</taxon>
        <taxon>Malvales</taxon>
        <taxon>Malvaceae</taxon>
        <taxon>Malvoideae</taxon>
        <taxon>Hibiscus</taxon>
    </lineage>
</organism>
<evidence type="ECO:0000313" key="1">
    <source>
        <dbReference type="EMBL" id="GMJ04989.1"/>
    </source>
</evidence>
<evidence type="ECO:0000313" key="2">
    <source>
        <dbReference type="Proteomes" id="UP001165190"/>
    </source>
</evidence>
<protein>
    <submittedName>
        <fullName evidence="1">EMBRYO DEFECTIVE 1637, SUMO CONJUGATION ENZYME 1, sumo conjugation enzyme 1</fullName>
    </submittedName>
</protein>
<dbReference type="OrthoDB" id="6600758at2759"/>
<dbReference type="Proteomes" id="UP001165190">
    <property type="component" value="Unassembled WGS sequence"/>
</dbReference>
<dbReference type="EMBL" id="BSYR01000043">
    <property type="protein sequence ID" value="GMJ04989.1"/>
    <property type="molecule type" value="Genomic_DNA"/>
</dbReference>
<name>A0A9W7MK51_HIBTR</name>
<proteinExistence type="predicted"/>
<dbReference type="AlphaFoldDB" id="A0A9W7MK51"/>